<evidence type="ECO:0000256" key="4">
    <source>
        <dbReference type="ARBA" id="ARBA00023171"/>
    </source>
</evidence>
<evidence type="ECO:0000313" key="7">
    <source>
        <dbReference type="EMBL" id="CUH60553.1"/>
    </source>
</evidence>
<organism evidence="7 8">
    <name type="scientific">Thalassobacter stenotrophicus</name>
    <dbReference type="NCBI Taxonomy" id="266809"/>
    <lineage>
        <taxon>Bacteria</taxon>
        <taxon>Pseudomonadati</taxon>
        <taxon>Pseudomonadota</taxon>
        <taxon>Alphaproteobacteria</taxon>
        <taxon>Rhodobacterales</taxon>
        <taxon>Roseobacteraceae</taxon>
        <taxon>Thalassobacter</taxon>
    </lineage>
</organism>
<comment type="similarity">
    <text evidence="2">Belongs to the PufQ family.</text>
</comment>
<keyword evidence="4" id="KW-0149">Chlorophyll biosynthesis</keyword>
<keyword evidence="6" id="KW-0812">Transmembrane</keyword>
<evidence type="ECO:0000256" key="6">
    <source>
        <dbReference type="SAM" id="Phobius"/>
    </source>
</evidence>
<comment type="function">
    <text evidence="1">Required for bacteriochlorophyll biosynthesis. Directly involved in the assembly of both the B875 and B800-850 pigment-protein complexes.</text>
</comment>
<dbReference type="Proteomes" id="UP000051298">
    <property type="component" value="Unassembled WGS sequence"/>
</dbReference>
<protein>
    <submittedName>
        <fullName evidence="7">PufQ cytochrome subunit</fullName>
    </submittedName>
</protein>
<evidence type="ECO:0000256" key="2">
    <source>
        <dbReference type="ARBA" id="ARBA00009920"/>
    </source>
</evidence>
<feature type="transmembrane region" description="Helical" evidence="6">
    <location>
        <begin position="22"/>
        <end position="46"/>
    </location>
</feature>
<evidence type="ECO:0000256" key="3">
    <source>
        <dbReference type="ARBA" id="ARBA00022531"/>
    </source>
</evidence>
<dbReference type="STRING" id="266809.PM03_13480"/>
<proteinExistence type="inferred from homology"/>
<dbReference type="EMBL" id="CYRX01000026">
    <property type="protein sequence ID" value="CUH60553.1"/>
    <property type="molecule type" value="Genomic_DNA"/>
</dbReference>
<sequence>MSDQTSNAPHLARHSKAPTAEYWFYFGVILMAALPIAAIGTAIALLTCNREAVREGVLRKAWAQAQTATSLIFSA</sequence>
<keyword evidence="3" id="KW-0602">Photosynthesis</keyword>
<gene>
    <name evidence="7" type="ORF">THS5294_01848</name>
</gene>
<reference evidence="7 8" key="1">
    <citation type="submission" date="2015-09" db="EMBL/GenBank/DDBJ databases">
        <authorList>
            <consortium name="Swine Surveillance"/>
        </authorList>
    </citation>
    <scope>NUCLEOTIDE SEQUENCE [LARGE SCALE GENOMIC DNA]</scope>
    <source>
        <strain evidence="7 8">CECT 5294</strain>
    </source>
</reference>
<dbReference type="Pfam" id="PF05398">
    <property type="entry name" value="PufQ"/>
    <property type="match status" value="1"/>
</dbReference>
<name>A0A0P1EZH8_9RHOB</name>
<keyword evidence="6" id="KW-0472">Membrane</keyword>
<dbReference type="AlphaFoldDB" id="A0A0P1EZH8"/>
<dbReference type="InterPro" id="IPR008800">
    <property type="entry name" value="PufQ_cyt-su"/>
</dbReference>
<keyword evidence="5" id="KW-0077">Bacteriochlorophyll biosynthesis</keyword>
<keyword evidence="6" id="KW-1133">Transmembrane helix</keyword>
<evidence type="ECO:0000256" key="1">
    <source>
        <dbReference type="ARBA" id="ARBA00003128"/>
    </source>
</evidence>
<accession>A0A0P1EZH8</accession>
<evidence type="ECO:0000256" key="5">
    <source>
        <dbReference type="ARBA" id="ARBA00023181"/>
    </source>
</evidence>
<dbReference type="RefSeq" id="WP_038007385.1">
    <property type="nucleotide sequence ID" value="NZ_CP107618.1"/>
</dbReference>
<evidence type="ECO:0000313" key="8">
    <source>
        <dbReference type="Proteomes" id="UP000051298"/>
    </source>
</evidence>
<dbReference type="GO" id="GO:0015979">
    <property type="term" value="P:photosynthesis"/>
    <property type="evidence" value="ECO:0007669"/>
    <property type="project" value="UniProtKB-KW"/>
</dbReference>
<dbReference type="GO" id="GO:0030494">
    <property type="term" value="P:bacteriochlorophyll biosynthetic process"/>
    <property type="evidence" value="ECO:0007669"/>
    <property type="project" value="UniProtKB-KW"/>
</dbReference>